<protein>
    <recommendedName>
        <fullName evidence="3">Nucleoporin NUP35</fullName>
    </recommendedName>
    <alternativeName>
        <fullName evidence="11">35 kDa nucleoporin</fullName>
    </alternativeName>
    <alternativeName>
        <fullName evidence="10">Nucleoporin NUP53</fullName>
    </alternativeName>
</protein>
<feature type="domain" description="RRM Nup35-type" evidence="13">
    <location>
        <begin position="259"/>
        <end position="340"/>
    </location>
</feature>
<keyword evidence="9 12" id="KW-0539">Nucleus</keyword>
<dbReference type="PANTHER" id="PTHR21527">
    <property type="entry name" value="NUCLEOPORIN NUP35"/>
    <property type="match status" value="1"/>
</dbReference>
<dbReference type="FunFam" id="3.30.70.330:FF:000095">
    <property type="entry name" value="Putative Nucleoporin NUP53"/>
    <property type="match status" value="1"/>
</dbReference>
<evidence type="ECO:0000256" key="6">
    <source>
        <dbReference type="ARBA" id="ARBA00022927"/>
    </source>
</evidence>
<dbReference type="GO" id="GO:0006607">
    <property type="term" value="P:NLS-bearing protein import into nucleus"/>
    <property type="evidence" value="ECO:0007669"/>
    <property type="project" value="TreeGrafter"/>
</dbReference>
<evidence type="ECO:0000256" key="10">
    <source>
        <dbReference type="ARBA" id="ARBA00029997"/>
    </source>
</evidence>
<evidence type="ECO:0000256" key="11">
    <source>
        <dbReference type="ARBA" id="ARBA00030250"/>
    </source>
</evidence>
<dbReference type="PANTHER" id="PTHR21527:SF6">
    <property type="entry name" value="NUCLEOPORIN NUP35"/>
    <property type="match status" value="1"/>
</dbReference>
<comment type="subcellular location">
    <subcellularLocation>
        <location evidence="1">Nucleus</location>
        <location evidence="1">Nuclear pore complex</location>
    </subcellularLocation>
</comment>
<dbReference type="GO" id="GO:0044615">
    <property type="term" value="C:nuclear pore nuclear basket"/>
    <property type="evidence" value="ECO:0007669"/>
    <property type="project" value="TreeGrafter"/>
</dbReference>
<keyword evidence="4 12" id="KW-0813">Transport</keyword>
<dbReference type="GO" id="GO:0031965">
    <property type="term" value="C:nuclear membrane"/>
    <property type="evidence" value="ECO:0007669"/>
    <property type="project" value="InterPro"/>
</dbReference>
<dbReference type="GO" id="GO:0006999">
    <property type="term" value="P:nuclear pore organization"/>
    <property type="evidence" value="ECO:0007669"/>
    <property type="project" value="TreeGrafter"/>
</dbReference>
<keyword evidence="8 12" id="KW-0906">Nuclear pore complex</keyword>
<dbReference type="SUPFAM" id="SSF54928">
    <property type="entry name" value="RNA-binding domain, RBD"/>
    <property type="match status" value="1"/>
</dbReference>
<keyword evidence="15" id="KW-1185">Reference proteome</keyword>
<dbReference type="GO" id="GO:0017056">
    <property type="term" value="F:structural constituent of nuclear pore"/>
    <property type="evidence" value="ECO:0007669"/>
    <property type="project" value="InterPro"/>
</dbReference>
<evidence type="ECO:0000256" key="12">
    <source>
        <dbReference type="PROSITE-ProRule" id="PRU00804"/>
    </source>
</evidence>
<evidence type="ECO:0000256" key="8">
    <source>
        <dbReference type="ARBA" id="ARBA00023132"/>
    </source>
</evidence>
<keyword evidence="6" id="KW-0653">Protein transport</keyword>
<evidence type="ECO:0000256" key="3">
    <source>
        <dbReference type="ARBA" id="ARBA00016439"/>
    </source>
</evidence>
<organism evidence="14 15">
    <name type="scientific">Drosophila guanche</name>
    <name type="common">Fruit fly</name>
    <dbReference type="NCBI Taxonomy" id="7266"/>
    <lineage>
        <taxon>Eukaryota</taxon>
        <taxon>Metazoa</taxon>
        <taxon>Ecdysozoa</taxon>
        <taxon>Arthropoda</taxon>
        <taxon>Hexapoda</taxon>
        <taxon>Insecta</taxon>
        <taxon>Pterygota</taxon>
        <taxon>Neoptera</taxon>
        <taxon>Endopterygota</taxon>
        <taxon>Diptera</taxon>
        <taxon>Brachycera</taxon>
        <taxon>Muscomorpha</taxon>
        <taxon>Ephydroidea</taxon>
        <taxon>Drosophilidae</taxon>
        <taxon>Drosophila</taxon>
        <taxon>Sophophora</taxon>
    </lineage>
</organism>
<dbReference type="InterPro" id="IPR035979">
    <property type="entry name" value="RBD_domain_sf"/>
</dbReference>
<dbReference type="Pfam" id="PF05172">
    <property type="entry name" value="RRM_Nup35"/>
    <property type="match status" value="1"/>
</dbReference>
<evidence type="ECO:0000256" key="9">
    <source>
        <dbReference type="ARBA" id="ARBA00023242"/>
    </source>
</evidence>
<dbReference type="AlphaFoldDB" id="A0A3B0JW08"/>
<evidence type="ECO:0000256" key="1">
    <source>
        <dbReference type="ARBA" id="ARBA00004567"/>
    </source>
</evidence>
<dbReference type="InterPro" id="IPR017389">
    <property type="entry name" value="Nucleoporin_NUP53"/>
</dbReference>
<dbReference type="Gene3D" id="3.30.70.330">
    <property type="match status" value="1"/>
</dbReference>
<dbReference type="Proteomes" id="UP000268350">
    <property type="component" value="Unassembled WGS sequence"/>
</dbReference>
<keyword evidence="5 12" id="KW-0509">mRNA transport</keyword>
<dbReference type="PIRSF" id="PIRSF038119">
    <property type="entry name" value="Nucleoporin_NUP53"/>
    <property type="match status" value="1"/>
</dbReference>
<dbReference type="InterPro" id="IPR007846">
    <property type="entry name" value="RRM_NUP35_dom"/>
</dbReference>
<reference evidence="15" key="1">
    <citation type="submission" date="2018-01" db="EMBL/GenBank/DDBJ databases">
        <authorList>
            <person name="Alioto T."/>
            <person name="Alioto T."/>
        </authorList>
    </citation>
    <scope>NUCLEOTIDE SEQUENCE [LARGE SCALE GENOMIC DNA]</scope>
</reference>
<accession>A0A3B0JW08</accession>
<dbReference type="GO" id="GO:0005543">
    <property type="term" value="F:phospholipid binding"/>
    <property type="evidence" value="ECO:0007669"/>
    <property type="project" value="TreeGrafter"/>
</dbReference>
<evidence type="ECO:0000256" key="2">
    <source>
        <dbReference type="ARBA" id="ARBA00009454"/>
    </source>
</evidence>
<comment type="similarity">
    <text evidence="2">Belongs to the Nup35 family.</text>
</comment>
<evidence type="ECO:0000313" key="14">
    <source>
        <dbReference type="EMBL" id="SPP77909.1"/>
    </source>
</evidence>
<evidence type="ECO:0000256" key="7">
    <source>
        <dbReference type="ARBA" id="ARBA00023010"/>
    </source>
</evidence>
<proteinExistence type="inferred from homology"/>
<evidence type="ECO:0000256" key="4">
    <source>
        <dbReference type="ARBA" id="ARBA00022448"/>
    </source>
</evidence>
<keyword evidence="7" id="KW-0811">Translocation</keyword>
<evidence type="ECO:0000259" key="13">
    <source>
        <dbReference type="PROSITE" id="PS51472"/>
    </source>
</evidence>
<dbReference type="GO" id="GO:0051028">
    <property type="term" value="P:mRNA transport"/>
    <property type="evidence" value="ECO:0007669"/>
    <property type="project" value="UniProtKB-UniRule"/>
</dbReference>
<sequence>MEPIILGSPVNGPNSSQGQCLPPFLMGDPQVMTPKPGRFVSFGKRSIIISSIAAHPNQAAPAAPPPTGTFGQDFTRPGINTFFGLGGAPHGYGGHGHSLPNVSLSGVSSHNLQTAPPTQGLFESLREQQYNTQQRLHLSKQNQSQNLNLRFHQSHQNHNLVSFASPPTGTFGHDFNRPGINTLFGHGHSLPNVSLSGVSSHNHQTGPPTQGLFESLLEHPYNNHLSMLNQSQNVDLRLNQSYLISDPQYLQYLNTPRPRLGDSWVTIFGFVPGSSSMVLQHFTLYGTIVLVSHAPENGNWMHVCYSSRIESDKALNCNQKIIGHNVMVGVTRCTDISITQNDVKVTQSTDLPTKSTGLLNTAIDVLFGW</sequence>
<dbReference type="EMBL" id="OUUW01000003">
    <property type="protein sequence ID" value="SPP77909.1"/>
    <property type="molecule type" value="Genomic_DNA"/>
</dbReference>
<dbReference type="CDD" id="cd12441">
    <property type="entry name" value="RRM_Nup53_like"/>
    <property type="match status" value="1"/>
</dbReference>
<dbReference type="OrthoDB" id="3365060at2759"/>
<name>A0A3B0JW08_DROGU</name>
<dbReference type="GO" id="GO:0003676">
    <property type="term" value="F:nucleic acid binding"/>
    <property type="evidence" value="ECO:0007669"/>
    <property type="project" value="InterPro"/>
</dbReference>
<evidence type="ECO:0000256" key="5">
    <source>
        <dbReference type="ARBA" id="ARBA00022816"/>
    </source>
</evidence>
<dbReference type="InterPro" id="IPR012677">
    <property type="entry name" value="Nucleotide-bd_a/b_plait_sf"/>
</dbReference>
<evidence type="ECO:0000313" key="15">
    <source>
        <dbReference type="Proteomes" id="UP000268350"/>
    </source>
</evidence>
<dbReference type="PROSITE" id="PS51472">
    <property type="entry name" value="RRM_NUP35"/>
    <property type="match status" value="1"/>
</dbReference>
<gene>
    <name evidence="14" type="ORF">DGUA_6G010465</name>
</gene>
<dbReference type="GO" id="GO:0044613">
    <property type="term" value="C:nuclear pore central transport channel"/>
    <property type="evidence" value="ECO:0007669"/>
    <property type="project" value="TreeGrafter"/>
</dbReference>
<dbReference type="STRING" id="7266.A0A3B0JW08"/>